<dbReference type="GO" id="GO:0009279">
    <property type="term" value="C:cell outer membrane"/>
    <property type="evidence" value="ECO:0007669"/>
    <property type="project" value="UniProtKB-SubCell"/>
</dbReference>
<dbReference type="GO" id="GO:0033214">
    <property type="term" value="P:siderophore-iron import into cell"/>
    <property type="evidence" value="ECO:0007669"/>
    <property type="project" value="TreeGrafter"/>
</dbReference>
<evidence type="ECO:0000256" key="11">
    <source>
        <dbReference type="PROSITE-ProRule" id="PRU01360"/>
    </source>
</evidence>
<dbReference type="Gene3D" id="2.170.130.10">
    <property type="entry name" value="TonB-dependent receptor, plug domain"/>
    <property type="match status" value="1"/>
</dbReference>
<dbReference type="RefSeq" id="WP_201824636.1">
    <property type="nucleotide sequence ID" value="NZ_JAERRA010000001.1"/>
</dbReference>
<dbReference type="InterPro" id="IPR012910">
    <property type="entry name" value="Plug_dom"/>
</dbReference>
<sequence>MPVNRLGPIVPHSLSRPIGLLAWLTLMPQTLQAQPSTPSPAERGQVELPAVTIAAPPLERPRAPGSLSVLEREDFDASQPFTVNEMLRKLPGVHVRDEEGFGLRPNIGVRGLNPTRSTKITLLEDGIPLAYAPYGDNASYYFPPVERFASIELLKGLGTLAYGPQTLGGVLNFLTPAPTREPSGSAQLTVGNRAFRDVKLQASAEGWLVDLTHKQGQGSRENTESDLLDLNLKRVIDVAPDHRLTAKLSHFIEDSQVTYSGLTQAEFETFGAQYNPFRNDVFETSRTGLSLTHRWKLGPGRTLSTQLYGAVFDRDWWRQSSTTTDTQCGTAFRDARLAGERVDVERCASAQGRLRYYRTLGIDSRLRLQHALGGWAQELEFGVKLHDELQERKQVQAGSPRGRSGPLVEDNLRETRAASAFLSNRIALGEAFSLQPVLRFEHIINRREDRLGDLGPQSDTLRTFIPGLGVAWRFSPESTLFASVHRGFAPPRTEDVIAGNGTVTEVAAERSLNVEVGLRSEPLDGLSVQATAFRTDFDRLTAVGSIAGGSTPLAQGQALFQGLELSGQWAFAPSAGAFTTWALTWLPTARQSEPFRQVVGGAPVAGSAAGLRQPYAPEYLATVTMGVERPAWRAQLEAVYTSAQFADFANTVAPSANGQAGRIPAHTVINLAGSWRLDDRWSLLATVKNLLDAEDIVDRTRGILTGPPRRVHLGLRATF</sequence>
<dbReference type="InterPro" id="IPR000531">
    <property type="entry name" value="Beta-barrel_TonB"/>
</dbReference>
<evidence type="ECO:0000256" key="8">
    <source>
        <dbReference type="ARBA" id="ARBA00023136"/>
    </source>
</evidence>
<feature type="domain" description="TonB-dependent receptor plug" evidence="15">
    <location>
        <begin position="63"/>
        <end position="170"/>
    </location>
</feature>
<organism evidence="16 17">
    <name type="scientific">Aquariibacter lacus</name>
    <dbReference type="NCBI Taxonomy" id="2801332"/>
    <lineage>
        <taxon>Bacteria</taxon>
        <taxon>Pseudomonadati</taxon>
        <taxon>Pseudomonadota</taxon>
        <taxon>Betaproteobacteria</taxon>
        <taxon>Burkholderiales</taxon>
        <taxon>Sphaerotilaceae</taxon>
        <taxon>Aquariibacter</taxon>
    </lineage>
</organism>
<dbReference type="InterPro" id="IPR039426">
    <property type="entry name" value="TonB-dep_rcpt-like"/>
</dbReference>
<dbReference type="EMBL" id="JAERRA010000001">
    <property type="protein sequence ID" value="MBL0719363.1"/>
    <property type="molecule type" value="Genomic_DNA"/>
</dbReference>
<keyword evidence="7 13" id="KW-0798">TonB box</keyword>
<accession>A0A9X0XE42</accession>
<dbReference type="SUPFAM" id="SSF56935">
    <property type="entry name" value="Porins"/>
    <property type="match status" value="1"/>
</dbReference>
<dbReference type="InterPro" id="IPR010917">
    <property type="entry name" value="TonB_rcpt_CS"/>
</dbReference>
<keyword evidence="3 11" id="KW-0813">Transport</keyword>
<dbReference type="Gene3D" id="2.40.170.20">
    <property type="entry name" value="TonB-dependent receptor, beta-barrel domain"/>
    <property type="match status" value="1"/>
</dbReference>
<comment type="subcellular location">
    <subcellularLocation>
        <location evidence="1 11">Cell outer membrane</location>
        <topology evidence="1 11">Multi-pass membrane protein</topology>
    </subcellularLocation>
</comment>
<dbReference type="AlphaFoldDB" id="A0A9X0XE42"/>
<keyword evidence="5 11" id="KW-0812">Transmembrane</keyword>
<reference evidence="16 17" key="1">
    <citation type="submission" date="2021-01" db="EMBL/GenBank/DDBJ databases">
        <title>Piscinibacter sp. Jin2 Genome sequencing and assembly.</title>
        <authorList>
            <person name="Kim I."/>
        </authorList>
    </citation>
    <scope>NUCLEOTIDE SEQUENCE [LARGE SCALE GENOMIC DNA]</scope>
    <source>
        <strain evidence="16 17">Jin2</strain>
    </source>
</reference>
<dbReference type="CDD" id="cd01347">
    <property type="entry name" value="ligand_gated_channel"/>
    <property type="match status" value="1"/>
</dbReference>
<proteinExistence type="inferred from homology"/>
<keyword evidence="6" id="KW-0732">Signal</keyword>
<evidence type="ECO:0000256" key="12">
    <source>
        <dbReference type="PROSITE-ProRule" id="PRU10144"/>
    </source>
</evidence>
<dbReference type="PANTHER" id="PTHR30442:SF0">
    <property type="entry name" value="FE(3+) DICITRATE TRANSPORT PROTEIN FECA"/>
    <property type="match status" value="1"/>
</dbReference>
<evidence type="ECO:0000256" key="10">
    <source>
        <dbReference type="ARBA" id="ARBA00023237"/>
    </source>
</evidence>
<keyword evidence="8 11" id="KW-0472">Membrane</keyword>
<evidence type="ECO:0000256" key="9">
    <source>
        <dbReference type="ARBA" id="ARBA00023170"/>
    </source>
</evidence>
<dbReference type="PROSITE" id="PS52016">
    <property type="entry name" value="TONB_DEPENDENT_REC_3"/>
    <property type="match status" value="1"/>
</dbReference>
<feature type="domain" description="TonB-dependent receptor-like beta-barrel" evidence="14">
    <location>
        <begin position="268"/>
        <end position="690"/>
    </location>
</feature>
<keyword evidence="4 11" id="KW-1134">Transmembrane beta strand</keyword>
<dbReference type="Pfam" id="PF00593">
    <property type="entry name" value="TonB_dep_Rec_b-barrel"/>
    <property type="match status" value="1"/>
</dbReference>
<evidence type="ECO:0000259" key="15">
    <source>
        <dbReference type="Pfam" id="PF07715"/>
    </source>
</evidence>
<evidence type="ECO:0000256" key="4">
    <source>
        <dbReference type="ARBA" id="ARBA00022452"/>
    </source>
</evidence>
<evidence type="ECO:0000256" key="1">
    <source>
        <dbReference type="ARBA" id="ARBA00004571"/>
    </source>
</evidence>
<dbReference type="PANTHER" id="PTHR30442">
    <property type="entry name" value="IRON III DICITRATE TRANSPORT PROTEIN FECA"/>
    <property type="match status" value="1"/>
</dbReference>
<evidence type="ECO:0000256" key="6">
    <source>
        <dbReference type="ARBA" id="ARBA00022729"/>
    </source>
</evidence>
<keyword evidence="17" id="KW-1185">Reference proteome</keyword>
<gene>
    <name evidence="16" type="ORF">JI742_05600</name>
</gene>
<feature type="short sequence motif" description="TonB C-terminal box" evidence="12">
    <location>
        <begin position="702"/>
        <end position="719"/>
    </location>
</feature>
<dbReference type="PROSITE" id="PS01156">
    <property type="entry name" value="TONB_DEPENDENT_REC_2"/>
    <property type="match status" value="1"/>
</dbReference>
<comment type="caution">
    <text evidence="16">The sequence shown here is derived from an EMBL/GenBank/DDBJ whole genome shotgun (WGS) entry which is preliminary data.</text>
</comment>
<keyword evidence="10 11" id="KW-0998">Cell outer membrane</keyword>
<evidence type="ECO:0000313" key="16">
    <source>
        <dbReference type="EMBL" id="MBL0719363.1"/>
    </source>
</evidence>
<protein>
    <submittedName>
        <fullName evidence="16">TonB-dependent receptor</fullName>
    </submittedName>
</protein>
<dbReference type="InterPro" id="IPR036942">
    <property type="entry name" value="Beta-barrel_TonB_sf"/>
</dbReference>
<dbReference type="InterPro" id="IPR037066">
    <property type="entry name" value="Plug_dom_sf"/>
</dbReference>
<evidence type="ECO:0000313" key="17">
    <source>
        <dbReference type="Proteomes" id="UP000643207"/>
    </source>
</evidence>
<evidence type="ECO:0000256" key="3">
    <source>
        <dbReference type="ARBA" id="ARBA00022448"/>
    </source>
</evidence>
<evidence type="ECO:0000256" key="5">
    <source>
        <dbReference type="ARBA" id="ARBA00022692"/>
    </source>
</evidence>
<evidence type="ECO:0000256" key="2">
    <source>
        <dbReference type="ARBA" id="ARBA00009810"/>
    </source>
</evidence>
<evidence type="ECO:0000256" key="7">
    <source>
        <dbReference type="ARBA" id="ARBA00023077"/>
    </source>
</evidence>
<evidence type="ECO:0000259" key="14">
    <source>
        <dbReference type="Pfam" id="PF00593"/>
    </source>
</evidence>
<dbReference type="Proteomes" id="UP000643207">
    <property type="component" value="Unassembled WGS sequence"/>
</dbReference>
<evidence type="ECO:0000256" key="13">
    <source>
        <dbReference type="RuleBase" id="RU003357"/>
    </source>
</evidence>
<comment type="similarity">
    <text evidence="2 11 13">Belongs to the TonB-dependent receptor family.</text>
</comment>
<dbReference type="Pfam" id="PF07715">
    <property type="entry name" value="Plug"/>
    <property type="match status" value="1"/>
</dbReference>
<name>A0A9X0XE42_9BURK</name>
<keyword evidence="9 16" id="KW-0675">Receptor</keyword>